<dbReference type="InterPro" id="IPR047808">
    <property type="entry name" value="CueP-like"/>
</dbReference>
<gene>
    <name evidence="1" type="ORF">ENJ85_02925</name>
</gene>
<evidence type="ECO:0000313" key="1">
    <source>
        <dbReference type="EMBL" id="HHO58104.1"/>
    </source>
</evidence>
<dbReference type="Proteomes" id="UP000886105">
    <property type="component" value="Unassembled WGS sequence"/>
</dbReference>
<name>A0A7C5SSD5_9DEIN</name>
<proteinExistence type="predicted"/>
<accession>A0A7C5SSD5</accession>
<dbReference type="EMBL" id="DRNZ01000186">
    <property type="protein sequence ID" value="HHO58104.1"/>
    <property type="molecule type" value="Genomic_DNA"/>
</dbReference>
<dbReference type="AlphaFoldDB" id="A0A7C5SSD5"/>
<organism evidence="1">
    <name type="scientific">Oceanithermus profundus</name>
    <dbReference type="NCBI Taxonomy" id="187137"/>
    <lineage>
        <taxon>Bacteria</taxon>
        <taxon>Thermotogati</taxon>
        <taxon>Deinococcota</taxon>
        <taxon>Deinococci</taxon>
        <taxon>Thermales</taxon>
        <taxon>Thermaceae</taxon>
        <taxon>Oceanithermus</taxon>
    </lineage>
</organism>
<comment type="caution">
    <text evidence="1">The sequence shown here is derived from an EMBL/GenBank/DDBJ whole genome shotgun (WGS) entry which is preliminary data.</text>
</comment>
<dbReference type="Gene3D" id="2.60.40.3700">
    <property type="match status" value="1"/>
</dbReference>
<dbReference type="Pfam" id="PF21172">
    <property type="entry name" value="CueP"/>
    <property type="match status" value="1"/>
</dbReference>
<sequence>MKRYTAVALLVAGLVLVWWTFGPKDQDPFASALAGADAEEAMALANTWKAEGKGVQSYVTPKAVVFRLSESREVKVPLPKDRMVVAVAPYVSFTHRCEVHFMSSCQGELAGEKVWIRVEDEGGQVVQEGEVTLLPNGFVELWLPRGKRYSFTARYNGLEARKTLTTFANSPTCVTDVPLTETPRDDS</sequence>
<reference evidence="1" key="1">
    <citation type="journal article" date="2020" name="mSystems">
        <title>Genome- and Community-Level Interaction Insights into Carbon Utilization and Element Cycling Functions of Hydrothermarchaeota in Hydrothermal Sediment.</title>
        <authorList>
            <person name="Zhou Z."/>
            <person name="Liu Y."/>
            <person name="Xu W."/>
            <person name="Pan J."/>
            <person name="Luo Z.H."/>
            <person name="Li M."/>
        </authorList>
    </citation>
    <scope>NUCLEOTIDE SEQUENCE [LARGE SCALE GENOMIC DNA]</scope>
    <source>
        <strain evidence="1">HyVt-523</strain>
    </source>
</reference>
<protein>
    <submittedName>
        <fullName evidence="1">Uncharacterized protein</fullName>
    </submittedName>
</protein>
<dbReference type="NCBIfam" id="NF038094">
    <property type="entry name" value="CueP_fam"/>
    <property type="match status" value="1"/>
</dbReference>